<feature type="transmembrane region" description="Helical" evidence="2">
    <location>
        <begin position="618"/>
        <end position="643"/>
    </location>
</feature>
<reference evidence="5" key="1">
    <citation type="submission" date="2023-06" db="EMBL/GenBank/DDBJ databases">
        <title>Uncultivated large filamentous bacteria from sulfidic sediments reveal new species and different genomic features in energy metabolism and defense.</title>
        <authorList>
            <person name="Fonseca A."/>
        </authorList>
    </citation>
    <scope>NUCLEOTIDE SEQUENCE</scope>
    <source>
        <strain evidence="5">HSG4</strain>
    </source>
</reference>
<dbReference type="EMBL" id="JAUCGM010000133">
    <property type="protein sequence ID" value="MDM8562383.1"/>
    <property type="molecule type" value="Genomic_DNA"/>
</dbReference>
<dbReference type="Pfam" id="PF23357">
    <property type="entry name" value="DUF7088"/>
    <property type="match status" value="1"/>
</dbReference>
<dbReference type="InterPro" id="IPR055396">
    <property type="entry name" value="DUF7088"/>
</dbReference>
<dbReference type="InterPro" id="IPR029062">
    <property type="entry name" value="Class_I_gatase-like"/>
</dbReference>
<accession>A0ABT7VS75</accession>
<evidence type="ECO:0000256" key="2">
    <source>
        <dbReference type="SAM" id="Phobius"/>
    </source>
</evidence>
<name>A0ABT7VS75_9GAMM</name>
<keyword evidence="2" id="KW-1133">Transmembrane helix</keyword>
<dbReference type="Proteomes" id="UP001171945">
    <property type="component" value="Unassembled WGS sequence"/>
</dbReference>
<keyword evidence="6" id="KW-1185">Reference proteome</keyword>
<dbReference type="Pfam" id="PF09822">
    <property type="entry name" value="ABC_transp_aux"/>
    <property type="match status" value="1"/>
</dbReference>
<keyword evidence="2" id="KW-0472">Membrane</keyword>
<gene>
    <name evidence="5" type="ORF">QUF54_03420</name>
</gene>
<dbReference type="InterPro" id="IPR019196">
    <property type="entry name" value="ABC_transp_unknown"/>
</dbReference>
<feature type="compositionally biased region" description="Acidic residues" evidence="1">
    <location>
        <begin position="366"/>
        <end position="385"/>
    </location>
</feature>
<comment type="caution">
    <text evidence="5">The sequence shown here is derived from an EMBL/GenBank/DDBJ whole genome shotgun (WGS) entry which is preliminary data.</text>
</comment>
<feature type="domain" description="DUF7088" evidence="4">
    <location>
        <begin position="45"/>
        <end position="113"/>
    </location>
</feature>
<evidence type="ECO:0000313" key="6">
    <source>
        <dbReference type="Proteomes" id="UP001171945"/>
    </source>
</evidence>
<feature type="compositionally biased region" description="Basic and acidic residues" evidence="1">
    <location>
        <begin position="386"/>
        <end position="509"/>
    </location>
</feature>
<evidence type="ECO:0000256" key="1">
    <source>
        <dbReference type="SAM" id="MobiDB-lite"/>
    </source>
</evidence>
<evidence type="ECO:0000313" key="5">
    <source>
        <dbReference type="EMBL" id="MDM8562383.1"/>
    </source>
</evidence>
<feature type="transmembrane region" description="Helical" evidence="2">
    <location>
        <begin position="12"/>
        <end position="32"/>
    </location>
</feature>
<dbReference type="SUPFAM" id="SSF52317">
    <property type="entry name" value="Class I glutamine amidotransferase-like"/>
    <property type="match status" value="1"/>
</dbReference>
<evidence type="ECO:0000259" key="3">
    <source>
        <dbReference type="Pfam" id="PF09822"/>
    </source>
</evidence>
<protein>
    <submittedName>
        <fullName evidence="5">GldG family protein</fullName>
    </submittedName>
</protein>
<organism evidence="5 6">
    <name type="scientific">Candidatus Marithioploca araucensis</name>
    <dbReference type="NCBI Taxonomy" id="70273"/>
    <lineage>
        <taxon>Bacteria</taxon>
        <taxon>Pseudomonadati</taxon>
        <taxon>Pseudomonadota</taxon>
        <taxon>Gammaproteobacteria</taxon>
        <taxon>Thiotrichales</taxon>
        <taxon>Thiotrichaceae</taxon>
        <taxon>Candidatus Marithioploca</taxon>
    </lineage>
</organism>
<evidence type="ECO:0000259" key="4">
    <source>
        <dbReference type="Pfam" id="PF23357"/>
    </source>
</evidence>
<proteinExistence type="predicted"/>
<keyword evidence="2" id="KW-0812">Transmembrane</keyword>
<feature type="region of interest" description="Disordered" evidence="1">
    <location>
        <begin position="359"/>
        <end position="509"/>
    </location>
</feature>
<sequence length="648" mass="72331">MQMTKRTHLQARFQNTLFMVLLLTVIGLIAWLSTHYEIKADWTINNRHSLSEASRKILVELKEPIKVTAYITDNNGLRLPIQELVERYQRQADNISLHFVDPFYAPDEVRQQNIQEKGEILIQYKERTEQLRFLSEQELTSALQRLLRPARLAVFLTGHSERSPTHFADHDLSQLAVALKNSGINVQTLNFGETPAIPDETNVLVIASARQKLLPAEVTKIADYIDKGGNLLWLMDPSIPLQNLEVIAEKFGLTIQPGIIVDPISQLLGVKSSAVVSITRTGYGEHPVTSGFEEALTLFPHASGLIVEPPEDDAWEEIALLTTNQEAWSETDVKEGAIEFDEETDIDGPLDIAFALERDKPHWIDDSEDGVEDDDSEDEVEDDDSKDVLKDDDSKDVLKDDDSKDVVKDGDSEDVVKNDDSKDVVKNGDSEDVVKNDDSKDVVKNGDSEDVVKNDDSKDVVKDDDSKDVVKDDDSKDVVKDGDSEDVVKDDDSKDVVKDGDSEDVVKDGDSENVVKDGEVKDDDSENIEDVKDNAKTELHNHEDGIDDLEDDIHDDIHEQQRVIIVGEGDFLSNAFLGYGGNLELSLKMMNWLAQDDTFIEIPSKTAVDLDLELSSTAVLLIGGFFLFILPLGLISTGISIWLQRRKA</sequence>
<feature type="domain" description="ABC-type uncharacterised transport system" evidence="3">
    <location>
        <begin position="155"/>
        <end position="368"/>
    </location>
</feature>